<gene>
    <name evidence="2" type="ORF">Q31b_09120</name>
</gene>
<evidence type="ECO:0000313" key="3">
    <source>
        <dbReference type="Proteomes" id="UP000315471"/>
    </source>
</evidence>
<name>A0A5C6EDS7_9BACT</name>
<feature type="transmembrane region" description="Helical" evidence="1">
    <location>
        <begin position="12"/>
        <end position="38"/>
    </location>
</feature>
<keyword evidence="3" id="KW-1185">Reference proteome</keyword>
<reference evidence="2 3" key="1">
    <citation type="submission" date="2019-02" db="EMBL/GenBank/DDBJ databases">
        <title>Deep-cultivation of Planctomycetes and their phenomic and genomic characterization uncovers novel biology.</title>
        <authorList>
            <person name="Wiegand S."/>
            <person name="Jogler M."/>
            <person name="Boedeker C."/>
            <person name="Pinto D."/>
            <person name="Vollmers J."/>
            <person name="Rivas-Marin E."/>
            <person name="Kohn T."/>
            <person name="Peeters S.H."/>
            <person name="Heuer A."/>
            <person name="Rast P."/>
            <person name="Oberbeckmann S."/>
            <person name="Bunk B."/>
            <person name="Jeske O."/>
            <person name="Meyerdierks A."/>
            <person name="Storesund J.E."/>
            <person name="Kallscheuer N."/>
            <person name="Luecker S."/>
            <person name="Lage O.M."/>
            <person name="Pohl T."/>
            <person name="Merkel B.J."/>
            <person name="Hornburger P."/>
            <person name="Mueller R.-W."/>
            <person name="Bruemmer F."/>
            <person name="Labrenz M."/>
            <person name="Spormann A.M."/>
            <person name="Op Den Camp H."/>
            <person name="Overmann J."/>
            <person name="Amann R."/>
            <person name="Jetten M.S.M."/>
            <person name="Mascher T."/>
            <person name="Medema M.H."/>
            <person name="Devos D.P."/>
            <person name="Kaster A.-K."/>
            <person name="Ovreas L."/>
            <person name="Rohde M."/>
            <person name="Galperin M.Y."/>
            <person name="Jogler C."/>
        </authorList>
    </citation>
    <scope>NUCLEOTIDE SEQUENCE [LARGE SCALE GENOMIC DNA]</scope>
    <source>
        <strain evidence="2 3">Q31b</strain>
    </source>
</reference>
<dbReference type="Proteomes" id="UP000315471">
    <property type="component" value="Unassembled WGS sequence"/>
</dbReference>
<accession>A0A5C6EDS7</accession>
<protein>
    <submittedName>
        <fullName evidence="2">Putative transmembrane protein (PGPGW)</fullName>
    </submittedName>
</protein>
<dbReference type="OrthoDB" id="9800130at2"/>
<organism evidence="2 3">
    <name type="scientific">Novipirellula aureliae</name>
    <dbReference type="NCBI Taxonomy" id="2527966"/>
    <lineage>
        <taxon>Bacteria</taxon>
        <taxon>Pseudomonadati</taxon>
        <taxon>Planctomycetota</taxon>
        <taxon>Planctomycetia</taxon>
        <taxon>Pirellulales</taxon>
        <taxon>Pirellulaceae</taxon>
        <taxon>Novipirellula</taxon>
    </lineage>
</organism>
<keyword evidence="1" id="KW-0472">Membrane</keyword>
<keyword evidence="1 2" id="KW-0812">Transmembrane</keyword>
<proteinExistence type="predicted"/>
<keyword evidence="1" id="KW-1133">Transmembrane helix</keyword>
<dbReference type="AlphaFoldDB" id="A0A5C6EDS7"/>
<sequence>MTASIALLHDQWVWWMVAVSVVMFLASLMAIPAIIVRLPVDYFLHSRRHRSRFAPHGPGLYYGWMILKNFSGIVFVFMGIAMLVLPGQGILSILIGLSLMDFPGKYQIERLIVRQKPVMASMNWIRRKAGQPEFRSNSR</sequence>
<evidence type="ECO:0000256" key="1">
    <source>
        <dbReference type="SAM" id="Phobius"/>
    </source>
</evidence>
<comment type="caution">
    <text evidence="2">The sequence shown here is derived from an EMBL/GenBank/DDBJ whole genome shotgun (WGS) entry which is preliminary data.</text>
</comment>
<dbReference type="RefSeq" id="WP_146598388.1">
    <property type="nucleotide sequence ID" value="NZ_SJPY01000001.1"/>
</dbReference>
<dbReference type="EMBL" id="SJPY01000001">
    <property type="protein sequence ID" value="TWU45736.1"/>
    <property type="molecule type" value="Genomic_DNA"/>
</dbReference>
<evidence type="ECO:0000313" key="2">
    <source>
        <dbReference type="EMBL" id="TWU45736.1"/>
    </source>
</evidence>
<dbReference type="Pfam" id="PF09656">
    <property type="entry name" value="PGPGW"/>
    <property type="match status" value="1"/>
</dbReference>
<dbReference type="InterPro" id="IPR019099">
    <property type="entry name" value="Uncharacterised_PGPGW_TM"/>
</dbReference>